<gene>
    <name evidence="3" type="ORF">KI810_14025</name>
</gene>
<dbReference type="Gene3D" id="2.40.50.180">
    <property type="entry name" value="CheA-289, Domain 4"/>
    <property type="match status" value="1"/>
</dbReference>
<dbReference type="PROSITE" id="PS50851">
    <property type="entry name" value="CHEW"/>
    <property type="match status" value="1"/>
</dbReference>
<dbReference type="CDD" id="cd00732">
    <property type="entry name" value="CheW"/>
    <property type="match status" value="1"/>
</dbReference>
<dbReference type="InterPro" id="IPR039315">
    <property type="entry name" value="CheW"/>
</dbReference>
<comment type="caution">
    <text evidence="3">The sequence shown here is derived from an EMBL/GenBank/DDBJ whole genome shotgun (WGS) entry which is preliminary data.</text>
</comment>
<dbReference type="Proteomes" id="UP000756860">
    <property type="component" value="Unassembled WGS sequence"/>
</dbReference>
<protein>
    <submittedName>
        <fullName evidence="3">Chemotaxis protein CheW</fullName>
    </submittedName>
</protein>
<dbReference type="Pfam" id="PF01584">
    <property type="entry name" value="CheW"/>
    <property type="match status" value="1"/>
</dbReference>
<keyword evidence="4" id="KW-1185">Reference proteome</keyword>
<accession>A0ABS5SIU0</accession>
<dbReference type="InterPro" id="IPR036061">
    <property type="entry name" value="CheW-like_dom_sf"/>
</dbReference>
<dbReference type="RefSeq" id="WP_214176186.1">
    <property type="nucleotide sequence ID" value="NZ_JAHCVK010000008.1"/>
</dbReference>
<organism evidence="3 4">
    <name type="scientific">Geomobilimonas luticola</name>
    <dbReference type="NCBI Taxonomy" id="1114878"/>
    <lineage>
        <taxon>Bacteria</taxon>
        <taxon>Pseudomonadati</taxon>
        <taxon>Thermodesulfobacteriota</taxon>
        <taxon>Desulfuromonadia</taxon>
        <taxon>Geobacterales</taxon>
        <taxon>Geobacteraceae</taxon>
        <taxon>Geomobilimonas</taxon>
    </lineage>
</organism>
<dbReference type="Gene3D" id="2.30.30.40">
    <property type="entry name" value="SH3 Domains"/>
    <property type="match status" value="1"/>
</dbReference>
<feature type="region of interest" description="Disordered" evidence="1">
    <location>
        <begin position="1"/>
        <end position="50"/>
    </location>
</feature>
<dbReference type="EMBL" id="JAHCVK010000008">
    <property type="protein sequence ID" value="MBT0654177.1"/>
    <property type="molecule type" value="Genomic_DNA"/>
</dbReference>
<evidence type="ECO:0000313" key="4">
    <source>
        <dbReference type="Proteomes" id="UP000756860"/>
    </source>
</evidence>
<feature type="compositionally biased region" description="Basic and acidic residues" evidence="1">
    <location>
        <begin position="1"/>
        <end position="12"/>
    </location>
</feature>
<feature type="compositionally biased region" description="Low complexity" evidence="1">
    <location>
        <begin position="18"/>
        <end position="29"/>
    </location>
</feature>
<evidence type="ECO:0000313" key="3">
    <source>
        <dbReference type="EMBL" id="MBT0654177.1"/>
    </source>
</evidence>
<dbReference type="PANTHER" id="PTHR22617">
    <property type="entry name" value="CHEMOTAXIS SENSOR HISTIDINE KINASE-RELATED"/>
    <property type="match status" value="1"/>
</dbReference>
<dbReference type="SMART" id="SM00260">
    <property type="entry name" value="CheW"/>
    <property type="match status" value="1"/>
</dbReference>
<dbReference type="InterPro" id="IPR002545">
    <property type="entry name" value="CheW-lke_dom"/>
</dbReference>
<feature type="domain" description="CheW-like" evidence="2">
    <location>
        <begin position="113"/>
        <end position="253"/>
    </location>
</feature>
<reference evidence="3 4" key="1">
    <citation type="submission" date="2021-05" db="EMBL/GenBank/DDBJ databases">
        <title>The draft genome of Geobacter luticola JCM 17780.</title>
        <authorList>
            <person name="Xu Z."/>
            <person name="Masuda Y."/>
            <person name="Itoh H."/>
            <person name="Senoo K."/>
        </authorList>
    </citation>
    <scope>NUCLEOTIDE SEQUENCE [LARGE SCALE GENOMIC DNA]</scope>
    <source>
        <strain evidence="3 4">JCM 17780</strain>
    </source>
</reference>
<evidence type="ECO:0000259" key="2">
    <source>
        <dbReference type="PROSITE" id="PS50851"/>
    </source>
</evidence>
<name>A0ABS5SIU0_9BACT</name>
<proteinExistence type="predicted"/>
<dbReference type="PANTHER" id="PTHR22617:SF23">
    <property type="entry name" value="CHEMOTAXIS PROTEIN CHEW"/>
    <property type="match status" value="1"/>
</dbReference>
<dbReference type="SUPFAM" id="SSF50341">
    <property type="entry name" value="CheW-like"/>
    <property type="match status" value="1"/>
</dbReference>
<evidence type="ECO:0000256" key="1">
    <source>
        <dbReference type="SAM" id="MobiDB-lite"/>
    </source>
</evidence>
<sequence>MNLADIRKKAQERGGGAPVEPAPAVAQPESQLETEAVPDDAGGESVQPGAEPFSQQIEELFTREERPVLPVTAAETASRQFDPLAQLLEGRETAGCDDDAVFMTAAATETREFQEFLCFRVAEENYAVNIMEIKEIIKPREVTEVPRVPRFVTGILSLRGIIIPVYDMRQRLGFTPREQTGKSRIIVVKRQDEFSGLMVDEVVQVVRIETASIEPPPAVLDGIDREFVNGLGRFGGQMLILLNMEKILDISLH</sequence>